<protein>
    <submittedName>
        <fullName evidence="1">Uncharacterized protein</fullName>
    </submittedName>
</protein>
<accession>A0A0F9SRT1</accession>
<name>A0A0F9SRT1_9ZZZZ</name>
<gene>
    <name evidence="1" type="ORF">LCGC14_0819720</name>
</gene>
<sequence length="203" mass="23645">MKPILFSGAMVKATLEGRKTQTRRVIKPQPFKPDGTHDIQWKPAGMLCYDDYFRERAPYHCPYGHPPPYGQVGDRLWVRETFSLPERACEQPVWYWADGNPPHGDWTRPKPSIFMPRKASRITLEITGVRVERVQEIDYLGARAEGILVFRSYVKGHPDSPMRYESTAAFMDLWDSINAKRGYGWASNPWTWVLEFKRVEAKR</sequence>
<organism evidence="1">
    <name type="scientific">marine sediment metagenome</name>
    <dbReference type="NCBI Taxonomy" id="412755"/>
    <lineage>
        <taxon>unclassified sequences</taxon>
        <taxon>metagenomes</taxon>
        <taxon>ecological metagenomes</taxon>
    </lineage>
</organism>
<dbReference type="AlphaFoldDB" id="A0A0F9SRT1"/>
<dbReference type="EMBL" id="LAZR01002298">
    <property type="protein sequence ID" value="KKN31848.1"/>
    <property type="molecule type" value="Genomic_DNA"/>
</dbReference>
<comment type="caution">
    <text evidence="1">The sequence shown here is derived from an EMBL/GenBank/DDBJ whole genome shotgun (WGS) entry which is preliminary data.</text>
</comment>
<evidence type="ECO:0000313" key="1">
    <source>
        <dbReference type="EMBL" id="KKN31848.1"/>
    </source>
</evidence>
<proteinExistence type="predicted"/>
<reference evidence="1" key="1">
    <citation type="journal article" date="2015" name="Nature">
        <title>Complex archaea that bridge the gap between prokaryotes and eukaryotes.</title>
        <authorList>
            <person name="Spang A."/>
            <person name="Saw J.H."/>
            <person name="Jorgensen S.L."/>
            <person name="Zaremba-Niedzwiedzka K."/>
            <person name="Martijn J."/>
            <person name="Lind A.E."/>
            <person name="van Eijk R."/>
            <person name="Schleper C."/>
            <person name="Guy L."/>
            <person name="Ettema T.J."/>
        </authorList>
    </citation>
    <scope>NUCLEOTIDE SEQUENCE</scope>
</reference>